<proteinExistence type="predicted"/>
<keyword evidence="2" id="KW-1185">Reference proteome</keyword>
<gene>
    <name evidence="1" type="ORF">BI364_07695</name>
</gene>
<protein>
    <submittedName>
        <fullName evidence="1">Uncharacterized protein</fullName>
    </submittedName>
</protein>
<organism evidence="1 2">
    <name type="scientific">Acidihalobacter yilgarnensis</name>
    <dbReference type="NCBI Taxonomy" id="2819280"/>
    <lineage>
        <taxon>Bacteria</taxon>
        <taxon>Pseudomonadati</taxon>
        <taxon>Pseudomonadota</taxon>
        <taxon>Gammaproteobacteria</taxon>
        <taxon>Chromatiales</taxon>
        <taxon>Ectothiorhodospiraceae</taxon>
        <taxon>Acidihalobacter</taxon>
    </lineage>
</organism>
<name>A0A1D8IN66_9GAMM</name>
<dbReference type="Proteomes" id="UP000095401">
    <property type="component" value="Chromosome"/>
</dbReference>
<dbReference type="RefSeq" id="WP_070078237.1">
    <property type="nucleotide sequence ID" value="NZ_CP017415.1"/>
</dbReference>
<sequence>MSAPPRPPWLDDEPEVLGFLGTLLDWLDRTDAEVRVRPPSLRLDRKRAPRLYRHDQAADRTWALMRRDLEGRVCDILPKRRRGPYEAEYVGASLRLIEGGEAMLRAWLSRPAQPRYREAWAIAVAAHADAFADRGDALASRPVKVAGKSPAEVVSAFARIGEPLHDGLTLRQLSARCFWGHSKLLDARAGLLKQLFPTHLIAPRPVLAHVHLVGERAGVLFIENQDTYIQALSGQSEALARLDRVYGAGFRGSAERIRTRDGVSLHYHGADDAGRRGRFEDWWFGGQPDGDPLWFWGDLDYAGMAILKALRQRFGDVRAWPAGYDRLLSVLEVGGGHLPEVADKAEQLDPGTTGCVYADETLLPALRRLGRFVDQEIV</sequence>
<dbReference type="KEGG" id="aprs:BI364_07695"/>
<evidence type="ECO:0000313" key="2">
    <source>
        <dbReference type="Proteomes" id="UP000095401"/>
    </source>
</evidence>
<dbReference type="EMBL" id="CP017415">
    <property type="protein sequence ID" value="AOU97861.1"/>
    <property type="molecule type" value="Genomic_DNA"/>
</dbReference>
<accession>A0A1D8IN66</accession>
<reference evidence="2" key="1">
    <citation type="submission" date="2016-09" db="EMBL/GenBank/DDBJ databases">
        <title>Acidihalobacter prosperus F5.</title>
        <authorList>
            <person name="Khaleque H.N."/>
            <person name="Ramsay J.P."/>
            <person name="Kaksonen A.H."/>
            <person name="Boxall N.J."/>
            <person name="Watkin E.L.J."/>
        </authorList>
    </citation>
    <scope>NUCLEOTIDE SEQUENCE [LARGE SCALE GENOMIC DNA]</scope>
    <source>
        <strain evidence="2">F5</strain>
    </source>
</reference>
<evidence type="ECO:0000313" key="1">
    <source>
        <dbReference type="EMBL" id="AOU97861.1"/>
    </source>
</evidence>
<dbReference type="AlphaFoldDB" id="A0A1D8IN66"/>